<dbReference type="InterPro" id="IPR029052">
    <property type="entry name" value="Metallo-depent_PP-like"/>
</dbReference>
<evidence type="ECO:0000313" key="3">
    <source>
        <dbReference type="Proteomes" id="UP001515480"/>
    </source>
</evidence>
<dbReference type="Proteomes" id="UP001515480">
    <property type="component" value="Unassembled WGS sequence"/>
</dbReference>
<organism evidence="2 3">
    <name type="scientific">Prymnesium parvum</name>
    <name type="common">Toxic golden alga</name>
    <dbReference type="NCBI Taxonomy" id="97485"/>
    <lineage>
        <taxon>Eukaryota</taxon>
        <taxon>Haptista</taxon>
        <taxon>Haptophyta</taxon>
        <taxon>Prymnesiophyceae</taxon>
        <taxon>Prymnesiales</taxon>
        <taxon>Prymnesiaceae</taxon>
        <taxon>Prymnesium</taxon>
    </lineage>
</organism>
<gene>
    <name evidence="2" type="ORF">AB1Y20_017938</name>
</gene>
<evidence type="ECO:0000256" key="1">
    <source>
        <dbReference type="SAM" id="MobiDB-lite"/>
    </source>
</evidence>
<sequence>MGAAATLRVPAELEHALSPPPHGALRDKARPPHGPPVDVTCAFCRADDLSMAVRSCQCVRQGCKVMHANRLVALCTARNYFSADGQANDAEMLLLARDGNGCLRH</sequence>
<dbReference type="AlphaFoldDB" id="A0AB34JLN2"/>
<keyword evidence="3" id="KW-1185">Reference proteome</keyword>
<proteinExistence type="predicted"/>
<protein>
    <recommendedName>
        <fullName evidence="4">RING-type E3 ubiquitin transferase</fullName>
    </recommendedName>
</protein>
<reference evidence="2 3" key="1">
    <citation type="journal article" date="2024" name="Science">
        <title>Giant polyketide synthase enzymes in the biosynthesis of giant marine polyether toxins.</title>
        <authorList>
            <person name="Fallon T.R."/>
            <person name="Shende V.V."/>
            <person name="Wierzbicki I.H."/>
            <person name="Pendleton A.L."/>
            <person name="Watervoot N.F."/>
            <person name="Auber R.P."/>
            <person name="Gonzalez D.J."/>
            <person name="Wisecaver J.H."/>
            <person name="Moore B.S."/>
        </authorList>
    </citation>
    <scope>NUCLEOTIDE SEQUENCE [LARGE SCALE GENOMIC DNA]</scope>
    <source>
        <strain evidence="2 3">12B1</strain>
    </source>
</reference>
<dbReference type="SUPFAM" id="SSF56300">
    <property type="entry name" value="Metallo-dependent phosphatases"/>
    <property type="match status" value="1"/>
</dbReference>
<comment type="caution">
    <text evidence="2">The sequence shown here is derived from an EMBL/GenBank/DDBJ whole genome shotgun (WGS) entry which is preliminary data.</text>
</comment>
<dbReference type="EMBL" id="JBGBPQ010000006">
    <property type="protein sequence ID" value="KAL1522975.1"/>
    <property type="molecule type" value="Genomic_DNA"/>
</dbReference>
<evidence type="ECO:0008006" key="4">
    <source>
        <dbReference type="Google" id="ProtNLM"/>
    </source>
</evidence>
<dbReference type="Gene3D" id="3.60.21.10">
    <property type="match status" value="1"/>
</dbReference>
<name>A0AB34JLN2_PRYPA</name>
<feature type="region of interest" description="Disordered" evidence="1">
    <location>
        <begin position="1"/>
        <end position="32"/>
    </location>
</feature>
<accession>A0AB34JLN2</accession>
<evidence type="ECO:0000313" key="2">
    <source>
        <dbReference type="EMBL" id="KAL1522975.1"/>
    </source>
</evidence>